<evidence type="ECO:0000313" key="2">
    <source>
        <dbReference type="EMBL" id="KAG6965332.1"/>
    </source>
</evidence>
<dbReference type="Proteomes" id="UP000709295">
    <property type="component" value="Unassembled WGS sequence"/>
</dbReference>
<organism evidence="2 3">
    <name type="scientific">Phytophthora aleatoria</name>
    <dbReference type="NCBI Taxonomy" id="2496075"/>
    <lineage>
        <taxon>Eukaryota</taxon>
        <taxon>Sar</taxon>
        <taxon>Stramenopiles</taxon>
        <taxon>Oomycota</taxon>
        <taxon>Peronosporomycetes</taxon>
        <taxon>Peronosporales</taxon>
        <taxon>Peronosporaceae</taxon>
        <taxon>Phytophthora</taxon>
    </lineage>
</organism>
<protein>
    <submittedName>
        <fullName evidence="2">Uncharacterized protein</fullName>
    </submittedName>
</protein>
<gene>
    <name evidence="2" type="ORF">JG688_00007256</name>
</gene>
<evidence type="ECO:0000313" key="3">
    <source>
        <dbReference type="Proteomes" id="UP000709295"/>
    </source>
</evidence>
<feature type="region of interest" description="Disordered" evidence="1">
    <location>
        <begin position="1"/>
        <end position="28"/>
    </location>
</feature>
<evidence type="ECO:0000256" key="1">
    <source>
        <dbReference type="SAM" id="MobiDB-lite"/>
    </source>
</evidence>
<feature type="region of interest" description="Disordered" evidence="1">
    <location>
        <begin position="119"/>
        <end position="140"/>
    </location>
</feature>
<comment type="caution">
    <text evidence="2">The sequence shown here is derived from an EMBL/GenBank/DDBJ whole genome shotgun (WGS) entry which is preliminary data.</text>
</comment>
<name>A0A8J5M5C5_9STRA</name>
<sequence length="254" mass="28641">MAASESRALGASPTGEEGPVTKKPKVEDDDIRCGSVSYRLSEDEHKTLLNLDKTFPKWRTGPARHGQKWARIESEMRAHFPELNVGKKTLQSICARGRGKRKLYQLQRRLKELDANMDEKQDVEDVKAGTNNAEESTKGKQEVVALQAAVKKLTEQCQVQEAARKTEVGEAEHWRKQAQQVAQAKEEAEKEKELLTKDFQRLMEQHEALKERDKKKIAVLIKQLEGERGANAELLRALAEDGDEEATQGTEAEN</sequence>
<dbReference type="EMBL" id="JAENGY010000343">
    <property type="protein sequence ID" value="KAG6965332.1"/>
    <property type="molecule type" value="Genomic_DNA"/>
</dbReference>
<keyword evidence="3" id="KW-1185">Reference proteome</keyword>
<dbReference type="AlphaFoldDB" id="A0A8J5M5C5"/>
<reference evidence="2" key="1">
    <citation type="submission" date="2021-01" db="EMBL/GenBank/DDBJ databases">
        <title>Phytophthora aleatoria, a newly-described species from Pinus radiata is distinct from Phytophthora cactorum isolates based on comparative genomics.</title>
        <authorList>
            <person name="Mcdougal R."/>
            <person name="Panda P."/>
            <person name="Williams N."/>
            <person name="Studholme D.J."/>
        </authorList>
    </citation>
    <scope>NUCLEOTIDE SEQUENCE</scope>
    <source>
        <strain evidence="2">NZFS 4037</strain>
    </source>
</reference>
<accession>A0A8J5M5C5</accession>
<proteinExistence type="predicted"/>